<name>A0A7R7EHG7_9FIRM</name>
<proteinExistence type="predicted"/>
<dbReference type="RefSeq" id="WP_271714603.1">
    <property type="nucleotide sequence ID" value="NZ_AP024169.1"/>
</dbReference>
<evidence type="ECO:0008006" key="3">
    <source>
        <dbReference type="Google" id="ProtNLM"/>
    </source>
</evidence>
<dbReference type="Proteomes" id="UP000595897">
    <property type="component" value="Chromosome"/>
</dbReference>
<keyword evidence="2" id="KW-1185">Reference proteome</keyword>
<protein>
    <recommendedName>
        <fullName evidence="3">YokE-like PH domain-containing protein</fullName>
    </recommendedName>
</protein>
<organism evidence="1 2">
    <name type="scientific">Anaeromicropila herbilytica</name>
    <dbReference type="NCBI Taxonomy" id="2785025"/>
    <lineage>
        <taxon>Bacteria</taxon>
        <taxon>Bacillati</taxon>
        <taxon>Bacillota</taxon>
        <taxon>Clostridia</taxon>
        <taxon>Lachnospirales</taxon>
        <taxon>Lachnospiraceae</taxon>
        <taxon>Anaeromicropila</taxon>
    </lineage>
</organism>
<sequence length="151" mass="16728">MKKLNESDKNELLGRALKDGENYKAKVWGCLMANAKTIMLFGAIGGAFSGAAGALSNEYCYVGLTDSKLVFIVMRTMDCSQVKGAFEIPFSNIDRVKVKKSLIPGRHVLKIYRGKDSLKLSLVTNTIGTDLKNQKEGVEAILTDMRRRYTK</sequence>
<dbReference type="KEGG" id="ahb:bsdtb5_06150"/>
<evidence type="ECO:0000313" key="1">
    <source>
        <dbReference type="EMBL" id="BCN29320.1"/>
    </source>
</evidence>
<reference evidence="1 2" key="1">
    <citation type="submission" date="2020-11" db="EMBL/GenBank/DDBJ databases">
        <title>Draft genome sequencing of a Lachnospiraceae strain isolated from anoxic soil subjected to BSD treatment.</title>
        <authorList>
            <person name="Uek A."/>
            <person name="Tonouchi A."/>
        </authorList>
    </citation>
    <scope>NUCLEOTIDE SEQUENCE [LARGE SCALE GENOMIC DNA]</scope>
    <source>
        <strain evidence="1 2">TB5</strain>
    </source>
</reference>
<evidence type="ECO:0000313" key="2">
    <source>
        <dbReference type="Proteomes" id="UP000595897"/>
    </source>
</evidence>
<dbReference type="EMBL" id="AP024169">
    <property type="protein sequence ID" value="BCN29320.1"/>
    <property type="molecule type" value="Genomic_DNA"/>
</dbReference>
<accession>A0A7R7EHG7</accession>
<dbReference type="AlphaFoldDB" id="A0A7R7EHG7"/>
<gene>
    <name evidence="1" type="ORF">bsdtb5_06150</name>
</gene>